<dbReference type="Pfam" id="PF06580">
    <property type="entry name" value="His_kinase"/>
    <property type="match status" value="1"/>
</dbReference>
<feature type="transmembrane region" description="Helical" evidence="1">
    <location>
        <begin position="250"/>
        <end position="272"/>
    </location>
</feature>
<comment type="caution">
    <text evidence="4">The sequence shown here is derived from an EMBL/GenBank/DDBJ whole genome shotgun (WGS) entry which is preliminary data.</text>
</comment>
<keyword evidence="4" id="KW-0418">Kinase</keyword>
<dbReference type="InterPro" id="IPR036890">
    <property type="entry name" value="HATPase_C_sf"/>
</dbReference>
<dbReference type="RefSeq" id="WP_191041304.1">
    <property type="nucleotide sequence ID" value="NZ_JACXAA010000009.1"/>
</dbReference>
<keyword evidence="5" id="KW-1185">Reference proteome</keyword>
<dbReference type="Pfam" id="PF07695">
    <property type="entry name" value="7TMR-DISM_7TM"/>
    <property type="match status" value="1"/>
</dbReference>
<dbReference type="GO" id="GO:0000155">
    <property type="term" value="F:phosphorelay sensor kinase activity"/>
    <property type="evidence" value="ECO:0007669"/>
    <property type="project" value="InterPro"/>
</dbReference>
<sequence>MHYVHIVSLALRCPTVATAFIRQVERWQRPDAATGLFYTIQPNSSFSLDKLVDTFRIQEGSLLHFGYICMLMGLCLFLGLFSFVQSIYSQDVTYRNWAFYLWSNFLMFLAALNFIFKLDILNLGHKPWTSSAQFLVFSSYLLFINSFLEITRHQPNLVFLIRCIRWLLAAGFAYSIWAVSNYKKLGSVVDYADGFTFIIYVLILLLFIRIVKSGIPQTRLLIIGSMGGLLMGVVAAVLDQFNVNRFESFYFDPVVVFSIGVVFELTCFSLALSQRTRLIQLENQQLQQNYTRQLEQDLATRITTIQTQNQLLEEERLQRIINDFNQKIAETEMAALRAQMNPHFIFNCLNSIQFFTAQNNPEKASDYLTKFSRLIRLVLENSKSERVTLANELETLRLYIEMEAMRFPNKLHYQIQIDKEIDPESIQLPPLLLQPFVENAIWHGLMHKDEGGTVRIVVQQPQENLLHVEITDDGVGRKQAAEFKSKSATRKKSFGLKLTADRIALINQLYHTQTQINVIDLIDNQGNSKGTSVIVNIPT</sequence>
<evidence type="ECO:0000313" key="5">
    <source>
        <dbReference type="Proteomes" id="UP000653797"/>
    </source>
</evidence>
<feature type="domain" description="Signal transduction histidine kinase internal region" evidence="2">
    <location>
        <begin position="332"/>
        <end position="411"/>
    </location>
</feature>
<feature type="transmembrane region" description="Helical" evidence="1">
    <location>
        <begin position="220"/>
        <end position="238"/>
    </location>
</feature>
<feature type="transmembrane region" description="Helical" evidence="1">
    <location>
        <begin position="128"/>
        <end position="147"/>
    </location>
</feature>
<keyword evidence="1" id="KW-0472">Membrane</keyword>
<dbReference type="Proteomes" id="UP000653797">
    <property type="component" value="Unassembled WGS sequence"/>
</dbReference>
<dbReference type="PANTHER" id="PTHR34220:SF7">
    <property type="entry name" value="SENSOR HISTIDINE KINASE YPDA"/>
    <property type="match status" value="1"/>
</dbReference>
<dbReference type="SUPFAM" id="SSF55874">
    <property type="entry name" value="ATPase domain of HSP90 chaperone/DNA topoisomerase II/histidine kinase"/>
    <property type="match status" value="1"/>
</dbReference>
<name>A0A927B5Q7_9BACT</name>
<evidence type="ECO:0000256" key="1">
    <source>
        <dbReference type="SAM" id="Phobius"/>
    </source>
</evidence>
<dbReference type="AlphaFoldDB" id="A0A927B5Q7"/>
<feature type="transmembrane region" description="Helical" evidence="1">
    <location>
        <begin position="159"/>
        <end position="179"/>
    </location>
</feature>
<dbReference type="InterPro" id="IPR010559">
    <property type="entry name" value="Sig_transdc_His_kin_internal"/>
</dbReference>
<feature type="transmembrane region" description="Helical" evidence="1">
    <location>
        <begin position="65"/>
        <end position="85"/>
    </location>
</feature>
<organism evidence="4 5">
    <name type="scientific">Spirosoma validum</name>
    <dbReference type="NCBI Taxonomy" id="2771355"/>
    <lineage>
        <taxon>Bacteria</taxon>
        <taxon>Pseudomonadati</taxon>
        <taxon>Bacteroidota</taxon>
        <taxon>Cytophagia</taxon>
        <taxon>Cytophagales</taxon>
        <taxon>Cytophagaceae</taxon>
        <taxon>Spirosoma</taxon>
    </lineage>
</organism>
<dbReference type="Gene3D" id="3.30.565.10">
    <property type="entry name" value="Histidine kinase-like ATPase, C-terminal domain"/>
    <property type="match status" value="1"/>
</dbReference>
<protein>
    <submittedName>
        <fullName evidence="4">Histidine kinase</fullName>
    </submittedName>
</protein>
<evidence type="ECO:0000259" key="2">
    <source>
        <dbReference type="Pfam" id="PF06580"/>
    </source>
</evidence>
<gene>
    <name evidence="4" type="ORF">IC230_22450</name>
</gene>
<reference evidence="4" key="1">
    <citation type="submission" date="2020-09" db="EMBL/GenBank/DDBJ databases">
        <authorList>
            <person name="Kim M.K."/>
        </authorList>
    </citation>
    <scope>NUCLEOTIDE SEQUENCE</scope>
    <source>
        <strain evidence="4">BT704</strain>
    </source>
</reference>
<evidence type="ECO:0000259" key="3">
    <source>
        <dbReference type="Pfam" id="PF07695"/>
    </source>
</evidence>
<evidence type="ECO:0000313" key="4">
    <source>
        <dbReference type="EMBL" id="MBD2755682.1"/>
    </source>
</evidence>
<keyword evidence="4" id="KW-0808">Transferase</keyword>
<keyword evidence="1" id="KW-0812">Transmembrane</keyword>
<proteinExistence type="predicted"/>
<dbReference type="EMBL" id="JACXAA010000009">
    <property type="protein sequence ID" value="MBD2755682.1"/>
    <property type="molecule type" value="Genomic_DNA"/>
</dbReference>
<dbReference type="InterPro" id="IPR011623">
    <property type="entry name" value="7TMR_DISM_rcpt_extracell_dom1"/>
</dbReference>
<dbReference type="PANTHER" id="PTHR34220">
    <property type="entry name" value="SENSOR HISTIDINE KINASE YPDA"/>
    <property type="match status" value="1"/>
</dbReference>
<feature type="transmembrane region" description="Helical" evidence="1">
    <location>
        <begin position="97"/>
        <end position="116"/>
    </location>
</feature>
<accession>A0A927B5Q7</accession>
<dbReference type="GO" id="GO:0016020">
    <property type="term" value="C:membrane"/>
    <property type="evidence" value="ECO:0007669"/>
    <property type="project" value="InterPro"/>
</dbReference>
<feature type="domain" description="7TM-DISM receptor extracellular" evidence="3">
    <location>
        <begin position="70"/>
        <end position="275"/>
    </location>
</feature>
<keyword evidence="1" id="KW-1133">Transmembrane helix</keyword>
<dbReference type="InterPro" id="IPR050640">
    <property type="entry name" value="Bact_2-comp_sensor_kinase"/>
</dbReference>
<feature type="transmembrane region" description="Helical" evidence="1">
    <location>
        <begin position="191"/>
        <end position="208"/>
    </location>
</feature>